<dbReference type="PANTHER" id="PTHR30081">
    <property type="entry name" value="PROTEIN-EXPORT MEMBRANE PROTEIN SEC"/>
    <property type="match status" value="1"/>
</dbReference>
<evidence type="ECO:0000256" key="3">
    <source>
        <dbReference type="ARBA" id="ARBA00022475"/>
    </source>
</evidence>
<accession>A0A1G2K6E9</accession>
<proteinExistence type="inferred from homology"/>
<evidence type="ECO:0000259" key="11">
    <source>
        <dbReference type="PROSITE" id="PS50156"/>
    </source>
</evidence>
<dbReference type="InterPro" id="IPR048634">
    <property type="entry name" value="SecD_SecF_C"/>
</dbReference>
<evidence type="ECO:0000256" key="2">
    <source>
        <dbReference type="ARBA" id="ARBA00022448"/>
    </source>
</evidence>
<dbReference type="GO" id="GO:0005886">
    <property type="term" value="C:plasma membrane"/>
    <property type="evidence" value="ECO:0007669"/>
    <property type="project" value="UniProtKB-SubCell"/>
</dbReference>
<dbReference type="NCBIfam" id="TIGR00966">
    <property type="entry name" value="transloc_SecF"/>
    <property type="match status" value="1"/>
</dbReference>
<dbReference type="InterPro" id="IPR000731">
    <property type="entry name" value="SSD"/>
</dbReference>
<comment type="subcellular location">
    <subcellularLocation>
        <location evidence="1 10">Cell membrane</location>
        <topology evidence="1 10">Multi-pass membrane protein</topology>
    </subcellularLocation>
</comment>
<keyword evidence="4" id="KW-0997">Cell inner membrane</keyword>
<evidence type="ECO:0000256" key="7">
    <source>
        <dbReference type="ARBA" id="ARBA00022989"/>
    </source>
</evidence>
<dbReference type="AlphaFoldDB" id="A0A1G2K6E9"/>
<evidence type="ECO:0000256" key="6">
    <source>
        <dbReference type="ARBA" id="ARBA00022927"/>
    </source>
</evidence>
<evidence type="ECO:0000256" key="10">
    <source>
        <dbReference type="HAMAP-Rule" id="MF_01464"/>
    </source>
</evidence>
<dbReference type="PROSITE" id="PS50156">
    <property type="entry name" value="SSD"/>
    <property type="match status" value="1"/>
</dbReference>
<dbReference type="PANTHER" id="PTHR30081:SF8">
    <property type="entry name" value="PROTEIN TRANSLOCASE SUBUNIT SECF"/>
    <property type="match status" value="1"/>
</dbReference>
<keyword evidence="9 10" id="KW-0472">Membrane</keyword>
<dbReference type="InterPro" id="IPR022813">
    <property type="entry name" value="SecD/SecF_arch_bac"/>
</dbReference>
<keyword evidence="3 10" id="KW-1003">Cell membrane</keyword>
<feature type="transmembrane region" description="Helical" evidence="10">
    <location>
        <begin position="9"/>
        <end position="31"/>
    </location>
</feature>
<comment type="subunit">
    <text evidence="10">Forms a complex with SecD. Part of the essential Sec protein translocation apparatus which comprises SecA, SecYEG and auxiliary proteins SecDF. Other proteins may also be involved.</text>
</comment>
<dbReference type="InterPro" id="IPR022645">
    <property type="entry name" value="SecD/SecF_bac"/>
</dbReference>
<keyword evidence="6 10" id="KW-0653">Protein transport</keyword>
<comment type="caution">
    <text evidence="12">The sequence shown here is derived from an EMBL/GenBank/DDBJ whole genome shotgun (WGS) entry which is preliminary data.</text>
</comment>
<dbReference type="Pfam" id="PF07549">
    <property type="entry name" value="Sec_GG"/>
    <property type="match status" value="1"/>
</dbReference>
<dbReference type="HAMAP" id="MF_01464_B">
    <property type="entry name" value="SecF_B"/>
    <property type="match status" value="1"/>
</dbReference>
<dbReference type="GO" id="GO:0043952">
    <property type="term" value="P:protein transport by the Sec complex"/>
    <property type="evidence" value="ECO:0007669"/>
    <property type="project" value="UniProtKB-UniRule"/>
</dbReference>
<feature type="transmembrane region" description="Helical" evidence="10">
    <location>
        <begin position="244"/>
        <end position="261"/>
    </location>
</feature>
<feature type="transmembrane region" description="Helical" evidence="10">
    <location>
        <begin position="157"/>
        <end position="183"/>
    </location>
</feature>
<keyword evidence="7 10" id="KW-1133">Transmembrane helix</keyword>
<feature type="transmembrane region" description="Helical" evidence="10">
    <location>
        <begin position="126"/>
        <end position="145"/>
    </location>
</feature>
<reference evidence="12 13" key="1">
    <citation type="journal article" date="2016" name="Nat. Commun.">
        <title>Thousands of microbial genomes shed light on interconnected biogeochemical processes in an aquifer system.</title>
        <authorList>
            <person name="Anantharaman K."/>
            <person name="Brown C.T."/>
            <person name="Hug L.A."/>
            <person name="Sharon I."/>
            <person name="Castelle C.J."/>
            <person name="Probst A.J."/>
            <person name="Thomas B.C."/>
            <person name="Singh A."/>
            <person name="Wilkins M.J."/>
            <person name="Karaoz U."/>
            <person name="Brodie E.L."/>
            <person name="Williams K.H."/>
            <person name="Hubbard S.S."/>
            <person name="Banfield J.F."/>
        </authorList>
    </citation>
    <scope>NUCLEOTIDE SEQUENCE [LARGE SCALE GENOMIC DNA]</scope>
</reference>
<gene>
    <name evidence="10" type="primary">secF</name>
    <name evidence="12" type="ORF">A2847_03005</name>
</gene>
<feature type="domain" description="SSD" evidence="11">
    <location>
        <begin position="126"/>
        <end position="293"/>
    </location>
</feature>
<evidence type="ECO:0000256" key="9">
    <source>
        <dbReference type="ARBA" id="ARBA00023136"/>
    </source>
</evidence>
<protein>
    <recommendedName>
        <fullName evidence="10">Protein-export membrane protein SecF</fullName>
    </recommendedName>
</protein>
<evidence type="ECO:0000256" key="5">
    <source>
        <dbReference type="ARBA" id="ARBA00022692"/>
    </source>
</evidence>
<comment type="function">
    <text evidence="10">Part of the Sec protein translocase complex. Interacts with the SecYEG preprotein conducting channel. SecDF uses the proton motive force (PMF) to complete protein translocation after the ATP-dependent function of SecA.</text>
</comment>
<dbReference type="GO" id="GO:0006605">
    <property type="term" value="P:protein targeting"/>
    <property type="evidence" value="ECO:0007669"/>
    <property type="project" value="UniProtKB-UniRule"/>
</dbReference>
<name>A0A1G2K6E9_9BACT</name>
<evidence type="ECO:0000256" key="1">
    <source>
        <dbReference type="ARBA" id="ARBA00004651"/>
    </source>
</evidence>
<feature type="transmembrane region" description="Helical" evidence="10">
    <location>
        <begin position="267"/>
        <end position="294"/>
    </location>
</feature>
<dbReference type="InterPro" id="IPR005665">
    <property type="entry name" value="SecF_bac"/>
</dbReference>
<evidence type="ECO:0000313" key="13">
    <source>
        <dbReference type="Proteomes" id="UP000178574"/>
    </source>
</evidence>
<sequence length="303" mass="32835">MIDIIGKKYYFLGFSAALVVLSIGALLVYGLHLGIDFTGGSILEIEFPKDVPQAARAAAIVESFNVGSVAVQETGERGMLIRFGAVAEDTHQNILGELRRDGGGEIIEKRFDSIGPTIGSELRRNAFIALSIAVAAIILYIAWAFRHVSEPVSSWKYGVVAVFALVHDIIIPTGVFAVLGKFYGVSIDALFITALLTIMGFSVHDTIVVFDRTRENLYKLKGKGNETFAHTVNQSVNETIARSVNTSVTILLALVAIALFGGESVRYFAIALIIGITFGTYSSIFVASPLLVIWESWSGKRKQ</sequence>
<evidence type="ECO:0000256" key="8">
    <source>
        <dbReference type="ARBA" id="ARBA00023010"/>
    </source>
</evidence>
<dbReference type="EMBL" id="MHQD01000044">
    <property type="protein sequence ID" value="OGZ95012.1"/>
    <property type="molecule type" value="Genomic_DNA"/>
</dbReference>
<keyword evidence="2 10" id="KW-0813">Transport</keyword>
<evidence type="ECO:0000256" key="4">
    <source>
        <dbReference type="ARBA" id="ARBA00022519"/>
    </source>
</evidence>
<dbReference type="Proteomes" id="UP000178574">
    <property type="component" value="Unassembled WGS sequence"/>
</dbReference>
<keyword evidence="8 10" id="KW-0811">Translocation</keyword>
<dbReference type="InterPro" id="IPR022646">
    <property type="entry name" value="SecD/SecF_CS"/>
</dbReference>
<feature type="transmembrane region" description="Helical" evidence="10">
    <location>
        <begin position="189"/>
        <end position="210"/>
    </location>
</feature>
<organism evidence="12 13">
    <name type="scientific">Candidatus Sungbacteria bacterium RIFCSPHIGHO2_01_FULL_50_25</name>
    <dbReference type="NCBI Taxonomy" id="1802265"/>
    <lineage>
        <taxon>Bacteria</taxon>
        <taxon>Candidatus Sungiibacteriota</taxon>
    </lineage>
</organism>
<evidence type="ECO:0000313" key="12">
    <source>
        <dbReference type="EMBL" id="OGZ95012.1"/>
    </source>
</evidence>
<dbReference type="SUPFAM" id="SSF82866">
    <property type="entry name" value="Multidrug efflux transporter AcrB transmembrane domain"/>
    <property type="match status" value="1"/>
</dbReference>
<dbReference type="PRINTS" id="PR01755">
    <property type="entry name" value="SECFTRNLCASE"/>
</dbReference>
<dbReference type="Gene3D" id="1.20.1640.10">
    <property type="entry name" value="Multidrug efflux transporter AcrB transmembrane domain"/>
    <property type="match status" value="1"/>
</dbReference>
<dbReference type="GO" id="GO:0065002">
    <property type="term" value="P:intracellular protein transmembrane transport"/>
    <property type="evidence" value="ECO:0007669"/>
    <property type="project" value="UniProtKB-UniRule"/>
</dbReference>
<dbReference type="Pfam" id="PF02355">
    <property type="entry name" value="SecD_SecF_C"/>
    <property type="match status" value="1"/>
</dbReference>
<keyword evidence="5 10" id="KW-0812">Transmembrane</keyword>
<comment type="similarity">
    <text evidence="10">Belongs to the SecD/SecF family. SecF subfamily.</text>
</comment>
<dbReference type="GO" id="GO:0015450">
    <property type="term" value="F:protein-transporting ATPase activity"/>
    <property type="evidence" value="ECO:0007669"/>
    <property type="project" value="InterPro"/>
</dbReference>